<dbReference type="SUPFAM" id="SSF48452">
    <property type="entry name" value="TPR-like"/>
    <property type="match status" value="1"/>
</dbReference>
<feature type="repeat" description="PPR" evidence="2">
    <location>
        <begin position="1908"/>
        <end position="1942"/>
    </location>
</feature>
<feature type="region of interest" description="Disordered" evidence="4">
    <location>
        <begin position="132"/>
        <end position="220"/>
    </location>
</feature>
<feature type="repeat" description="PPR" evidence="2">
    <location>
        <begin position="1323"/>
        <end position="1357"/>
    </location>
</feature>
<feature type="repeat" description="PPR" evidence="2">
    <location>
        <begin position="1978"/>
        <end position="2012"/>
    </location>
</feature>
<dbReference type="Pfam" id="PF01535">
    <property type="entry name" value="PPR"/>
    <property type="match status" value="8"/>
</dbReference>
<feature type="region of interest" description="Disordered" evidence="4">
    <location>
        <begin position="241"/>
        <end position="295"/>
    </location>
</feature>
<feature type="repeat" description="PPR" evidence="2">
    <location>
        <begin position="1183"/>
        <end position="1217"/>
    </location>
</feature>
<feature type="repeat" description="PPR" evidence="2">
    <location>
        <begin position="2187"/>
        <end position="2221"/>
    </location>
</feature>
<dbReference type="GO" id="GO:0005634">
    <property type="term" value="C:nucleus"/>
    <property type="evidence" value="ECO:0007669"/>
    <property type="project" value="TreeGrafter"/>
</dbReference>
<feature type="region of interest" description="Disordered" evidence="4">
    <location>
        <begin position="962"/>
        <end position="988"/>
    </location>
</feature>
<dbReference type="Pfam" id="PF13041">
    <property type="entry name" value="PPR_2"/>
    <property type="match status" value="8"/>
</dbReference>
<feature type="repeat" description="PPR" evidence="2">
    <location>
        <begin position="1288"/>
        <end position="1322"/>
    </location>
</feature>
<evidence type="ECO:0000256" key="4">
    <source>
        <dbReference type="SAM" id="MobiDB-lite"/>
    </source>
</evidence>
<feature type="region of interest" description="Disordered" evidence="4">
    <location>
        <begin position="1"/>
        <end position="119"/>
    </location>
</feature>
<feature type="repeat" description="PPR" evidence="2">
    <location>
        <begin position="1873"/>
        <end position="1907"/>
    </location>
</feature>
<dbReference type="InterPro" id="IPR036517">
    <property type="entry name" value="FF_domain_sf"/>
</dbReference>
<dbReference type="Pfam" id="PF01846">
    <property type="entry name" value="FF"/>
    <property type="match status" value="4"/>
</dbReference>
<feature type="compositionally biased region" description="Basic and acidic residues" evidence="4">
    <location>
        <begin position="566"/>
        <end position="575"/>
    </location>
</feature>
<keyword evidence="8" id="KW-1185">Reference proteome</keyword>
<protein>
    <submittedName>
        <fullName evidence="7">Uncharacterized protein</fullName>
    </submittedName>
</protein>
<feature type="compositionally biased region" description="Pro residues" evidence="4">
    <location>
        <begin position="250"/>
        <end position="260"/>
    </location>
</feature>
<feature type="region of interest" description="Disordered" evidence="4">
    <location>
        <begin position="338"/>
        <end position="359"/>
    </location>
</feature>
<feature type="domain" description="WW" evidence="5">
    <location>
        <begin position="387"/>
        <end position="420"/>
    </location>
</feature>
<dbReference type="InterPro" id="IPR002885">
    <property type="entry name" value="PPR_rpt"/>
</dbReference>
<dbReference type="SUPFAM" id="SSF81698">
    <property type="entry name" value="FF domain"/>
    <property type="match status" value="5"/>
</dbReference>
<feature type="compositionally biased region" description="Low complexity" evidence="4">
    <location>
        <begin position="1667"/>
        <end position="1676"/>
    </location>
</feature>
<gene>
    <name evidence="7" type="ORF">SSX86_029268</name>
</gene>
<dbReference type="SMART" id="SM00456">
    <property type="entry name" value="WW"/>
    <property type="match status" value="2"/>
</dbReference>
<dbReference type="Proteomes" id="UP001408789">
    <property type="component" value="Unassembled WGS sequence"/>
</dbReference>
<dbReference type="CDD" id="cd00201">
    <property type="entry name" value="WW"/>
    <property type="match status" value="1"/>
</dbReference>
<evidence type="ECO:0000313" key="7">
    <source>
        <dbReference type="EMBL" id="KAK9052638.1"/>
    </source>
</evidence>
<feature type="region of interest" description="Disordered" evidence="4">
    <location>
        <begin position="2381"/>
        <end position="2412"/>
    </location>
</feature>
<dbReference type="InterPro" id="IPR036020">
    <property type="entry name" value="WW_dom_sf"/>
</dbReference>
<feature type="repeat" description="PPR" evidence="2">
    <location>
        <begin position="1803"/>
        <end position="1837"/>
    </location>
</feature>
<dbReference type="InterPro" id="IPR002713">
    <property type="entry name" value="FF_domain"/>
</dbReference>
<dbReference type="PANTHER" id="PTHR15377">
    <property type="entry name" value="TRANSCRIPTION ELONGATION REGULATOR 1"/>
    <property type="match status" value="1"/>
</dbReference>
<evidence type="ECO:0000256" key="2">
    <source>
        <dbReference type="PROSITE-ProRule" id="PRU00708"/>
    </source>
</evidence>
<dbReference type="InterPro" id="IPR045148">
    <property type="entry name" value="TCRG1-like"/>
</dbReference>
<feature type="repeat" description="PPR" evidence="2">
    <location>
        <begin position="1462"/>
        <end position="1496"/>
    </location>
</feature>
<feature type="region of interest" description="Disordered" evidence="4">
    <location>
        <begin position="542"/>
        <end position="596"/>
    </location>
</feature>
<feature type="repeat" description="PPR" evidence="2">
    <location>
        <begin position="1148"/>
        <end position="1182"/>
    </location>
</feature>
<feature type="repeat" description="PPR" evidence="2">
    <location>
        <begin position="1389"/>
        <end position="1419"/>
    </location>
</feature>
<feature type="domain" description="FF" evidence="6">
    <location>
        <begin position="731"/>
        <end position="785"/>
    </location>
</feature>
<feature type="repeat" description="PPR" evidence="2">
    <location>
        <begin position="2048"/>
        <end position="2082"/>
    </location>
</feature>
<dbReference type="FunFam" id="1.10.10.440:FF:000021">
    <property type="entry name" value="pre-mRNA-processing protein 40C isoform X1"/>
    <property type="match status" value="1"/>
</dbReference>
<feature type="compositionally biased region" description="Polar residues" evidence="4">
    <location>
        <begin position="161"/>
        <end position="171"/>
    </location>
</feature>
<dbReference type="PROSITE" id="PS51375">
    <property type="entry name" value="PPR"/>
    <property type="match status" value="18"/>
</dbReference>
<feature type="compositionally biased region" description="Basic and acidic residues" evidence="4">
    <location>
        <begin position="1656"/>
        <end position="1666"/>
    </location>
</feature>
<name>A0AAP0CC95_9ASTR</name>
<feature type="compositionally biased region" description="Polar residues" evidence="4">
    <location>
        <begin position="343"/>
        <end position="357"/>
    </location>
</feature>
<keyword evidence="1" id="KW-0677">Repeat</keyword>
<feature type="compositionally biased region" description="Basic and acidic residues" evidence="4">
    <location>
        <begin position="47"/>
        <end position="61"/>
    </location>
</feature>
<feature type="compositionally biased region" description="Basic and acidic residues" evidence="4">
    <location>
        <begin position="962"/>
        <end position="977"/>
    </location>
</feature>
<evidence type="ECO:0000259" key="6">
    <source>
        <dbReference type="PROSITE" id="PS51676"/>
    </source>
</evidence>
<feature type="region of interest" description="Disordered" evidence="4">
    <location>
        <begin position="1656"/>
        <end position="1684"/>
    </location>
</feature>
<feature type="compositionally biased region" description="Polar residues" evidence="4">
    <location>
        <begin position="205"/>
        <end position="220"/>
    </location>
</feature>
<feature type="repeat" description="PPR" evidence="2">
    <location>
        <begin position="2222"/>
        <end position="2256"/>
    </location>
</feature>
<dbReference type="SMART" id="SM00441">
    <property type="entry name" value="FF"/>
    <property type="match status" value="5"/>
</dbReference>
<feature type="repeat" description="PPR" evidence="2">
    <location>
        <begin position="1497"/>
        <end position="1531"/>
    </location>
</feature>
<feature type="repeat" description="PPR" evidence="2">
    <location>
        <begin position="1078"/>
        <end position="1112"/>
    </location>
</feature>
<dbReference type="FunFam" id="1.10.10.440:FF:000028">
    <property type="entry name" value="Pre-mRNA-processing protein 40C"/>
    <property type="match status" value="1"/>
</dbReference>
<dbReference type="Gene3D" id="1.25.40.10">
    <property type="entry name" value="Tetratricopeptide repeat domain"/>
    <property type="match status" value="12"/>
</dbReference>
<evidence type="ECO:0000256" key="3">
    <source>
        <dbReference type="SAM" id="Coils"/>
    </source>
</evidence>
<feature type="compositionally biased region" description="Polar residues" evidence="4">
    <location>
        <begin position="277"/>
        <end position="294"/>
    </location>
</feature>
<evidence type="ECO:0000259" key="5">
    <source>
        <dbReference type="PROSITE" id="PS50020"/>
    </source>
</evidence>
<dbReference type="GO" id="GO:0003712">
    <property type="term" value="F:transcription coregulator activity"/>
    <property type="evidence" value="ECO:0007669"/>
    <property type="project" value="TreeGrafter"/>
</dbReference>
<feature type="domain" description="FF" evidence="6">
    <location>
        <begin position="834"/>
        <end position="891"/>
    </location>
</feature>
<feature type="domain" description="WW" evidence="5">
    <location>
        <begin position="445"/>
        <end position="472"/>
    </location>
</feature>
<dbReference type="SUPFAM" id="SSF51045">
    <property type="entry name" value="WW domain"/>
    <property type="match status" value="2"/>
</dbReference>
<dbReference type="PROSITE" id="PS51676">
    <property type="entry name" value="FF"/>
    <property type="match status" value="4"/>
</dbReference>
<dbReference type="SUPFAM" id="SSF81901">
    <property type="entry name" value="HCP-like"/>
    <property type="match status" value="2"/>
</dbReference>
<accession>A0AAP0CC95</accession>
<feature type="compositionally biased region" description="Polar residues" evidence="4">
    <location>
        <begin position="189"/>
        <end position="198"/>
    </location>
</feature>
<dbReference type="PROSITE" id="PS01159">
    <property type="entry name" value="WW_DOMAIN_1"/>
    <property type="match status" value="2"/>
</dbReference>
<comment type="caution">
    <text evidence="7">The sequence shown here is derived from an EMBL/GenBank/DDBJ whole genome shotgun (WGS) entry which is preliminary data.</text>
</comment>
<feature type="compositionally biased region" description="Basic and acidic residues" evidence="4">
    <location>
        <begin position="2381"/>
        <end position="2391"/>
    </location>
</feature>
<dbReference type="GO" id="GO:0070063">
    <property type="term" value="F:RNA polymerase binding"/>
    <property type="evidence" value="ECO:0007669"/>
    <property type="project" value="InterPro"/>
</dbReference>
<dbReference type="PANTHER" id="PTHR15377:SF3">
    <property type="entry name" value="WW DOMAIN-CONTAINING PROTEIN"/>
    <property type="match status" value="1"/>
</dbReference>
<dbReference type="Pfam" id="PF00397">
    <property type="entry name" value="WW"/>
    <property type="match status" value="1"/>
</dbReference>
<dbReference type="Gene3D" id="2.20.70.10">
    <property type="match status" value="2"/>
</dbReference>
<feature type="repeat" description="PPR" evidence="2">
    <location>
        <begin position="2114"/>
        <end position="2144"/>
    </location>
</feature>
<feature type="coiled-coil region" evidence="3">
    <location>
        <begin position="796"/>
        <end position="838"/>
    </location>
</feature>
<dbReference type="PROSITE" id="PS50020">
    <property type="entry name" value="WW_DOMAIN_2"/>
    <property type="match status" value="2"/>
</dbReference>
<dbReference type="InterPro" id="IPR011990">
    <property type="entry name" value="TPR-like_helical_dom_sf"/>
</dbReference>
<proteinExistence type="predicted"/>
<feature type="region of interest" description="Disordered" evidence="4">
    <location>
        <begin position="498"/>
        <end position="519"/>
    </location>
</feature>
<evidence type="ECO:0000256" key="1">
    <source>
        <dbReference type="ARBA" id="ARBA00022737"/>
    </source>
</evidence>
<dbReference type="Gene3D" id="1.10.10.440">
    <property type="entry name" value="FF domain"/>
    <property type="match status" value="5"/>
</dbReference>
<sequence>MESTSQGPGSDPPVEGKSSLPSNLNAAPDSVVGTPTLKDGDIVGTKSMHDSDSANRVDSHGHAASTPSFSYNVPPNANINSESPHQSSSSTAMINSTGSSFTRPLVPSSSGPSFSYNIPQADIVPFHSTMAADSAKSELPKNVSVSSTSLQPPVPVPGQLTRPSSFLQGMATQIRPPPSPVAVPREESSNSASFSYNGNYPLPQKDQSNVIGPSVTSASSIPHSVSQHAYSTLGATSSNSNFASPQFRMPGPPFQPPPGAPRSSVTSGPPGRPPATPVQTNSSPQQPFYATYASNPPMVGPPQGAWLQPPSIGGISRPQLLPYAPAFPGPIPLPVQRMPLSSVPPSNAQPPGTSVGVSGSMPLELPPGTYNSKHLSAVGVKEESVSGDLLDAWSAHRTETGTIYYYNAVTGQSTYQKPVGFKGEPDKVFAQPTPISWEKCAGTDWSLVTTNDGKRYYYNTKTKLSSWQIPADVTELKKKQESDALKEQSIAVQNVTTLTEKGSSPISLSAPAITTGGRDAISPVSASALDLIKKKLQDSTAPATTESDLNGSIPVEQVGKGPNSENGKDKVKDDNGDGNISNSSSDSDDVDTGPTKEERAIQFKEMLKERGVAPFSKWEKELPKFVFDPRFKAIPSYSARRAIFDHFVRTRAEEERKEKRAAQKAAIEGYKQLLDEAKEDIDHNTDYQTFKRKWGHDPRFEALERKEREALLNERVVPLKRSFEEEARAKRAAFVSSFKSMLRDNKDISPSSRWSKVKDVFRNDPRYKSVKHEDREDIFNEYISELKETGVEAERVAKAKRDEEEKLKERERVLRKRKEREEQEVERVRSKALRKEAIESYQALLVESIKDPQISWTDAKPKLEKDPQGRAANPYLDQSDLEKLFREHTKLLHDRCANEYKALLAEVITTDAATKEYEDGKTVFTSWSTARQLLKDDTRYNKMPRKDRETLWRRHVEDLQRRRKTAVDHDSEKHGDGKTGSSIDSRKHLSGYKRNHDRRLKCLFLEVIEDKNGAFGFGISDLLEELLKEINVDGQSLFVRAVDGLIKAFISVRQFNGAFEMKLFRFIEHLKTNGFCPNVYTYGIVIKGLCREERVEEAGDVFREMEETGVEPNSYTYGLYIGELCSNGYTESAFMALKMLRQSGSPVDVFAYASIIRGFLRESKLENAENVFHEMKQLAIVPDAYCYGALIQWYCKKRNIIKALDLLDEMYSNGINTNCVIVSSIMQCLCQFGKWSDAVYEFIKAMEAGVFLDEISFTIAMDALCRQKKMDEAALLLEEMKLKKMSPDVKHYTTLINGYCLSDEFENALKIFNDMYENGIKPDTVTFNVLLGGFSKGGFYEKTMVLLDNMVELGLEPTSATHKIVIEGLFKSGKVKEAGLFFDNLETKSLNTYVAMINGYCDSNNLEKAYKLFLRLPEQEKTRLLEAKNGCFKLLSGLCEQGEIDRAFMLFKKILKSENGPSKIMCSKLTAAYCRARDMRKARWVFDMMIERGIPPDVISYTIMLHGYFRMNCLTEAHDVYNEMLSHDIQPDIISHTVLFDGESKVKWNRLIRKETGCKHVRLPMYLAAMQQLVPDVIYYTVLIDHYCKSNNPQLGDMNAPAITTGDGDAISPVPSALDLMKKKLQDYSASAMTESDLEGSIPVDQVGKGLLSEIGKDKLNDDKGDGSISSSSSGSDEVDGGPTEEELAIQFKEMLKEHEVCPFSKREGEVSLGLIRLQIPSLWLKCLFLEVIEDKNGAFGFGISDLLEELLKEINVDGQSLFVRAVDGLIKAFISVRQFNGAFEMKLFRFIEHLKTNGFCPNVYTYGIVIKGLCREERVEEAGDVFREMEETGVEPNSYTYGLYIGELCSNGYTESAFMALKMLRQSGSPVDVFAYASIIRGFLRESKLENAENVFHEMKQLAIVPDAYCYGALIQWYCKKRNIIKALDLLDEMYSNGINTNCVIVSSIMQCLCQFGKWSDAVYEFIKAMEAGVFLDEISFTIAMDALCRQKKMDEAALLLEEMKLKKMSPDVKHYTTLINGYCLSDEFENALKIFNDMYENGIKPDTVTFNVLLGGFSKGGFYEKTMVLLDNMVALGLKPTSATHKIVIEGLFKSGKVKEAGLFFDNLETKSLNTYVAMINGYCDSNNLEKAYKLFLRLPEQEKTRLLEAKNGCFKLLSGLCEQGEIDRAFMLFKKILKSENGPSKIMCSKLTAAYCRARDMRKARWVFDMMIERGIPPDVISYTIMLHGYFRMNCLTEAHDVYNEMLSHDIQPDIISHTVLFDGESKVKWNRLIRKETGCKHVRLPMYLAAMQQLVPDVICYTVLIDHYCKSNNPQLGDMNAPAITTGDGDAISPVPSALDLMKKKLQDYSASAMTESDLEGSIPVDQVGKGLLSEIGKDKLNDDKGDGSISSSSSGSDEVDGGPTEEELAIQFKEMLKEHEVCPFSKREGEVSLGLVRL</sequence>
<organism evidence="7 8">
    <name type="scientific">Deinandra increscens subsp. villosa</name>
    <dbReference type="NCBI Taxonomy" id="3103831"/>
    <lineage>
        <taxon>Eukaryota</taxon>
        <taxon>Viridiplantae</taxon>
        <taxon>Streptophyta</taxon>
        <taxon>Embryophyta</taxon>
        <taxon>Tracheophyta</taxon>
        <taxon>Spermatophyta</taxon>
        <taxon>Magnoliopsida</taxon>
        <taxon>eudicotyledons</taxon>
        <taxon>Gunneridae</taxon>
        <taxon>Pentapetalae</taxon>
        <taxon>asterids</taxon>
        <taxon>campanulids</taxon>
        <taxon>Asterales</taxon>
        <taxon>Asteraceae</taxon>
        <taxon>Asteroideae</taxon>
        <taxon>Heliantheae alliance</taxon>
        <taxon>Madieae</taxon>
        <taxon>Madiinae</taxon>
        <taxon>Deinandra</taxon>
    </lineage>
</organism>
<feature type="compositionally biased region" description="Polar residues" evidence="4">
    <location>
        <begin position="65"/>
        <end position="118"/>
    </location>
</feature>
<feature type="domain" description="FF" evidence="6">
    <location>
        <begin position="596"/>
        <end position="650"/>
    </location>
</feature>
<feature type="repeat" description="PPR" evidence="2">
    <location>
        <begin position="1253"/>
        <end position="1287"/>
    </location>
</feature>
<feature type="compositionally biased region" description="Polar residues" evidence="4">
    <location>
        <begin position="498"/>
        <end position="507"/>
    </location>
</feature>
<keyword evidence="3" id="KW-0175">Coiled coil</keyword>
<evidence type="ECO:0000313" key="8">
    <source>
        <dbReference type="Proteomes" id="UP001408789"/>
    </source>
</evidence>
<dbReference type="FunFam" id="1.10.10.440:FF:000020">
    <property type="entry name" value="Pre-mRNA-processing protein 40C"/>
    <property type="match status" value="1"/>
</dbReference>
<feature type="compositionally biased region" description="Acidic residues" evidence="4">
    <location>
        <begin position="2402"/>
        <end position="2412"/>
    </location>
</feature>
<dbReference type="NCBIfam" id="TIGR00756">
    <property type="entry name" value="PPR"/>
    <property type="match status" value="18"/>
</dbReference>
<reference evidence="7 8" key="1">
    <citation type="submission" date="2024-04" db="EMBL/GenBank/DDBJ databases">
        <title>The reference genome of an endangered Asteraceae, Deinandra increscens subsp. villosa, native to the Central Coast of California.</title>
        <authorList>
            <person name="Guilliams M."/>
            <person name="Hasenstab-Lehman K."/>
            <person name="Meyer R."/>
            <person name="Mcevoy S."/>
        </authorList>
    </citation>
    <scope>NUCLEOTIDE SEQUENCE [LARGE SCALE GENOMIC DNA]</scope>
    <source>
        <tissue evidence="7">Leaf</tissue>
    </source>
</reference>
<dbReference type="EMBL" id="JBCNJP010000027">
    <property type="protein sequence ID" value="KAK9052638.1"/>
    <property type="molecule type" value="Genomic_DNA"/>
</dbReference>
<dbReference type="InterPro" id="IPR001202">
    <property type="entry name" value="WW_dom"/>
</dbReference>
<feature type="domain" description="FF" evidence="6">
    <location>
        <begin position="663"/>
        <end position="718"/>
    </location>
</feature>
<feature type="compositionally biased region" description="Low complexity" evidence="4">
    <location>
        <begin position="2392"/>
        <end position="2401"/>
    </location>
</feature>
<feature type="repeat" description="PPR" evidence="2">
    <location>
        <begin position="2013"/>
        <end position="2047"/>
    </location>
</feature>